<dbReference type="SUPFAM" id="SSF54060">
    <property type="entry name" value="His-Me finger endonucleases"/>
    <property type="match status" value="1"/>
</dbReference>
<dbReference type="InterPro" id="IPR044925">
    <property type="entry name" value="His-Me_finger_sf"/>
</dbReference>
<evidence type="ECO:0000256" key="2">
    <source>
        <dbReference type="ARBA" id="ARBA00022801"/>
    </source>
</evidence>
<dbReference type="PANTHER" id="PTHR33607">
    <property type="entry name" value="ENDONUCLEASE-1"/>
    <property type="match status" value="1"/>
</dbReference>
<dbReference type="GO" id="GO:0004519">
    <property type="term" value="F:endonuclease activity"/>
    <property type="evidence" value="ECO:0007669"/>
    <property type="project" value="UniProtKB-KW"/>
</dbReference>
<accession>A0ABW2K8V7</accession>
<name>A0ABW2K8V7_9BACI</name>
<dbReference type="PANTHER" id="PTHR33607:SF2">
    <property type="entry name" value="ENDONUCLEASE-1"/>
    <property type="match status" value="1"/>
</dbReference>
<keyword evidence="1" id="KW-0540">Nuclease</keyword>
<evidence type="ECO:0000256" key="1">
    <source>
        <dbReference type="ARBA" id="ARBA00022722"/>
    </source>
</evidence>
<dbReference type="RefSeq" id="WP_289214999.1">
    <property type="nucleotide sequence ID" value="NZ_JAPVRC010000002.1"/>
</dbReference>
<comment type="caution">
    <text evidence="3">The sequence shown here is derived from an EMBL/GenBank/DDBJ whole genome shotgun (WGS) entry which is preliminary data.</text>
</comment>
<protein>
    <submittedName>
        <fullName evidence="3">Endonuclease I family protein</fullName>
    </submittedName>
</protein>
<keyword evidence="2" id="KW-0378">Hydrolase</keyword>
<sequence length="304" mass="36030">MLTLRQKEKLAPMKADPKKLQAVLSYVQATQRAIQQNEKAYYDREADDNARESYYADIDFKNKTNDELLDIMNERLQASHTNKVRYNPTEYVYPLVDLRPDGKLQNIYSGKSRKAEDVIKEDYQITLNRIQKSKNIPDHDQALVIKKLQHITEKLKYNCEHAVPQSWFTEKEPMRGDLHHLFTCEPACNSLRSNYPYHDFPDYQPDELLSQRIKDDCGKIDGELFEPEYGKGPAARAMLYFLVRYPDQIGKKYRSKIDKKLLLKWHEDYPPDLYEFRRNYTIQKIQGNRNPFIDFPEKMTEVFS</sequence>
<evidence type="ECO:0000313" key="4">
    <source>
        <dbReference type="Proteomes" id="UP001596494"/>
    </source>
</evidence>
<gene>
    <name evidence="3" type="ORF">ACFQMN_17315</name>
</gene>
<keyword evidence="3" id="KW-0255">Endonuclease</keyword>
<keyword evidence="4" id="KW-1185">Reference proteome</keyword>
<organism evidence="3 4">
    <name type="scientific">Halobacillus campisalis</name>
    <dbReference type="NCBI Taxonomy" id="435909"/>
    <lineage>
        <taxon>Bacteria</taxon>
        <taxon>Bacillati</taxon>
        <taxon>Bacillota</taxon>
        <taxon>Bacilli</taxon>
        <taxon>Bacillales</taxon>
        <taxon>Bacillaceae</taxon>
        <taxon>Halobacillus</taxon>
    </lineage>
</organism>
<proteinExistence type="predicted"/>
<dbReference type="EMBL" id="JBHTBY010000017">
    <property type="protein sequence ID" value="MFC7322626.1"/>
    <property type="molecule type" value="Genomic_DNA"/>
</dbReference>
<dbReference type="Pfam" id="PF04231">
    <property type="entry name" value="Endonuclease_1"/>
    <property type="match status" value="1"/>
</dbReference>
<reference evidence="4" key="1">
    <citation type="journal article" date="2019" name="Int. J. Syst. Evol. Microbiol.">
        <title>The Global Catalogue of Microorganisms (GCM) 10K type strain sequencing project: providing services to taxonomists for standard genome sequencing and annotation.</title>
        <authorList>
            <consortium name="The Broad Institute Genomics Platform"/>
            <consortium name="The Broad Institute Genome Sequencing Center for Infectious Disease"/>
            <person name="Wu L."/>
            <person name="Ma J."/>
        </authorList>
    </citation>
    <scope>NUCLEOTIDE SEQUENCE [LARGE SCALE GENOMIC DNA]</scope>
    <source>
        <strain evidence="4">CCUG 73951</strain>
    </source>
</reference>
<evidence type="ECO:0000313" key="3">
    <source>
        <dbReference type="EMBL" id="MFC7322626.1"/>
    </source>
</evidence>
<dbReference type="InterPro" id="IPR007346">
    <property type="entry name" value="Endonuclease-I"/>
</dbReference>
<dbReference type="Proteomes" id="UP001596494">
    <property type="component" value="Unassembled WGS sequence"/>
</dbReference>